<dbReference type="NCBIfam" id="NF005746">
    <property type="entry name" value="PRK07570.1"/>
    <property type="match status" value="1"/>
</dbReference>
<dbReference type="PROSITE" id="PS00197">
    <property type="entry name" value="2FE2S_FER_1"/>
    <property type="match status" value="1"/>
</dbReference>
<dbReference type="InterPro" id="IPR036010">
    <property type="entry name" value="2Fe-2S_ferredoxin-like_sf"/>
</dbReference>
<keyword evidence="6" id="KW-0560">Oxidoreductase</keyword>
<dbReference type="NCBIfam" id="TIGR00384">
    <property type="entry name" value="dhsB"/>
    <property type="match status" value="1"/>
</dbReference>
<keyword evidence="8 10" id="KW-0411">Iron-sulfur</keyword>
<dbReference type="Gene3D" id="1.10.1060.10">
    <property type="entry name" value="Alpha-helical ferredoxin"/>
    <property type="match status" value="1"/>
</dbReference>
<dbReference type="EC" id="1.3.5.1" evidence="10"/>
<dbReference type="SUPFAM" id="SSF46548">
    <property type="entry name" value="alpha-helical ferredoxin"/>
    <property type="match status" value="1"/>
</dbReference>
<dbReference type="GO" id="GO:0006099">
    <property type="term" value="P:tricarboxylic acid cycle"/>
    <property type="evidence" value="ECO:0007669"/>
    <property type="project" value="UniProtKB-KW"/>
</dbReference>
<evidence type="ECO:0000256" key="7">
    <source>
        <dbReference type="ARBA" id="ARBA00023004"/>
    </source>
</evidence>
<evidence type="ECO:0000313" key="14">
    <source>
        <dbReference type="Proteomes" id="UP000234560"/>
    </source>
</evidence>
<feature type="domain" description="4Fe-4S ferredoxin-type" evidence="12">
    <location>
        <begin position="152"/>
        <end position="181"/>
    </location>
</feature>
<evidence type="ECO:0000256" key="10">
    <source>
        <dbReference type="RuleBase" id="RU361237"/>
    </source>
</evidence>
<dbReference type="Gene3D" id="3.10.20.30">
    <property type="match status" value="1"/>
</dbReference>
<evidence type="ECO:0000313" key="13">
    <source>
        <dbReference type="EMBL" id="WOT01739.1"/>
    </source>
</evidence>
<reference evidence="13" key="2">
    <citation type="submission" date="2023-10" db="EMBL/GenBank/DDBJ databases">
        <authorList>
            <person name="Choi B."/>
        </authorList>
    </citation>
    <scope>NUCLEOTIDE SEQUENCE</scope>
    <source>
        <strain evidence="13">UMB0763</strain>
    </source>
</reference>
<evidence type="ECO:0000256" key="5">
    <source>
        <dbReference type="ARBA" id="ARBA00022723"/>
    </source>
</evidence>
<dbReference type="Proteomes" id="UP000234560">
    <property type="component" value="Chromosome"/>
</dbReference>
<dbReference type="GO" id="GO:0009055">
    <property type="term" value="F:electron transfer activity"/>
    <property type="evidence" value="ECO:0007669"/>
    <property type="project" value="InterPro"/>
</dbReference>
<keyword evidence="3" id="KW-0816">Tricarboxylic acid cycle</keyword>
<comment type="cofactor">
    <cofactor evidence="10">
        <name>[4Fe-4S] cluster</name>
        <dbReference type="ChEBI" id="CHEBI:49883"/>
    </cofactor>
    <text evidence="10">Binds 1 [4Fe-4S] cluster.</text>
</comment>
<evidence type="ECO:0000256" key="1">
    <source>
        <dbReference type="ARBA" id="ARBA00009433"/>
    </source>
</evidence>
<dbReference type="InterPro" id="IPR004489">
    <property type="entry name" value="Succ_DH/fum_Rdtase_Fe-S"/>
</dbReference>
<dbReference type="PROSITE" id="PS00198">
    <property type="entry name" value="4FE4S_FER_1"/>
    <property type="match status" value="1"/>
</dbReference>
<dbReference type="InterPro" id="IPR009051">
    <property type="entry name" value="Helical_ferredxn"/>
</dbReference>
<dbReference type="SUPFAM" id="SSF54292">
    <property type="entry name" value="2Fe-2S ferredoxin-like"/>
    <property type="match status" value="1"/>
</dbReference>
<name>A0AAF0YQZ3_9CORY</name>
<keyword evidence="2 10" id="KW-0004">4Fe-4S</keyword>
<dbReference type="InterPro" id="IPR001041">
    <property type="entry name" value="2Fe-2S_ferredoxin-type"/>
</dbReference>
<accession>A0AAF0YQZ3</accession>
<dbReference type="InterPro" id="IPR017896">
    <property type="entry name" value="4Fe4S_Fe-S-bd"/>
</dbReference>
<keyword evidence="9 10" id="KW-0003">3Fe-4S</keyword>
<evidence type="ECO:0000259" key="11">
    <source>
        <dbReference type="PROSITE" id="PS51085"/>
    </source>
</evidence>
<dbReference type="GO" id="GO:0051539">
    <property type="term" value="F:4 iron, 4 sulfur cluster binding"/>
    <property type="evidence" value="ECO:0007669"/>
    <property type="project" value="UniProtKB-KW"/>
</dbReference>
<dbReference type="EMBL" id="CP136958">
    <property type="protein sequence ID" value="WOT01739.1"/>
    <property type="molecule type" value="Genomic_DNA"/>
</dbReference>
<dbReference type="Pfam" id="PF13085">
    <property type="entry name" value="Fer2_3"/>
    <property type="match status" value="1"/>
</dbReference>
<keyword evidence="5 10" id="KW-0479">Metal-binding</keyword>
<dbReference type="GO" id="GO:0051538">
    <property type="term" value="F:3 iron, 4 sulfur cluster binding"/>
    <property type="evidence" value="ECO:0007669"/>
    <property type="project" value="UniProtKB-KW"/>
</dbReference>
<organism evidence="13 14">
    <name type="scientific">Corynebacterium pyruviciproducens</name>
    <dbReference type="NCBI Taxonomy" id="598660"/>
    <lineage>
        <taxon>Bacteria</taxon>
        <taxon>Bacillati</taxon>
        <taxon>Actinomycetota</taxon>
        <taxon>Actinomycetes</taxon>
        <taxon>Mycobacteriales</taxon>
        <taxon>Corynebacteriaceae</taxon>
        <taxon>Corynebacterium</taxon>
    </lineage>
</organism>
<dbReference type="AlphaFoldDB" id="A0AAF0YQZ3"/>
<dbReference type="InterPro" id="IPR025192">
    <property type="entry name" value="Succ_DH/fum_Rdtase_N"/>
</dbReference>
<reference evidence="13" key="1">
    <citation type="submission" date="2017-12" db="EMBL/GenBank/DDBJ databases">
        <authorList>
            <person name="Thomas-White K."/>
            <person name="Wolfe A.J."/>
        </authorList>
    </citation>
    <scope>NUCLEOTIDE SEQUENCE</scope>
    <source>
        <strain evidence="13">UMB0763</strain>
    </source>
</reference>
<dbReference type="InterPro" id="IPR006058">
    <property type="entry name" value="2Fe2S_fd_BS"/>
</dbReference>
<dbReference type="InterPro" id="IPR017900">
    <property type="entry name" value="4Fe4S_Fe_S_CS"/>
</dbReference>
<keyword evidence="7 10" id="KW-0408">Iron</keyword>
<dbReference type="InterPro" id="IPR050573">
    <property type="entry name" value="SDH/FRD_Iron-Sulfur"/>
</dbReference>
<dbReference type="GO" id="GO:0046872">
    <property type="term" value="F:metal ion binding"/>
    <property type="evidence" value="ECO:0007669"/>
    <property type="project" value="UniProtKB-KW"/>
</dbReference>
<sequence>MKLTLEIWRQADSNSEGHFETVEVEDAVPQMSILELLDHVNLGLIEEGKEPFAFASDCREGICGTCGLMVNGRPHGLDKNKPACQQRLSEDLYHDGDTLKIEPFRSAVYPVIRDLVVDRSALDRVMEKGGYVSVNAGTAPDADTLATSHENAEKALDFAACIGCGACVAACPNGAAHLFTGAKLQHLRLTPMGEHERGRRARRMIDELETNFGPCSLYGECADVCPAGIPLTAVSIVTKERARAALRGKDD</sequence>
<evidence type="ECO:0000256" key="2">
    <source>
        <dbReference type="ARBA" id="ARBA00022485"/>
    </source>
</evidence>
<evidence type="ECO:0000259" key="12">
    <source>
        <dbReference type="PROSITE" id="PS51379"/>
    </source>
</evidence>
<gene>
    <name evidence="13" type="ORF">CYJ47_10775</name>
</gene>
<evidence type="ECO:0000256" key="3">
    <source>
        <dbReference type="ARBA" id="ARBA00022532"/>
    </source>
</evidence>
<feature type="domain" description="2Fe-2S ferredoxin-type" evidence="11">
    <location>
        <begin position="1"/>
        <end position="105"/>
    </location>
</feature>
<dbReference type="RefSeq" id="WP_016459063.1">
    <property type="nucleotide sequence ID" value="NZ_CAMIHY010000001.1"/>
</dbReference>
<dbReference type="PROSITE" id="PS51085">
    <property type="entry name" value="2FE2S_FER_2"/>
    <property type="match status" value="1"/>
</dbReference>
<proteinExistence type="inferred from homology"/>
<dbReference type="PANTHER" id="PTHR11921">
    <property type="entry name" value="SUCCINATE DEHYDROGENASE IRON-SULFUR PROTEIN"/>
    <property type="match status" value="1"/>
</dbReference>
<evidence type="ECO:0000256" key="4">
    <source>
        <dbReference type="ARBA" id="ARBA00022714"/>
    </source>
</evidence>
<dbReference type="PANTHER" id="PTHR11921:SF41">
    <property type="entry name" value="SUCCINATE DEHYDROGENASE"/>
    <property type="match status" value="1"/>
</dbReference>
<comment type="cofactor">
    <cofactor evidence="10">
        <name>[3Fe-4S] cluster</name>
        <dbReference type="ChEBI" id="CHEBI:21137"/>
    </cofactor>
    <text evidence="10">Binds 1 [3Fe-4S] cluster.</text>
</comment>
<evidence type="ECO:0000256" key="9">
    <source>
        <dbReference type="ARBA" id="ARBA00023291"/>
    </source>
</evidence>
<comment type="cofactor">
    <cofactor evidence="10">
        <name>[2Fe-2S] cluster</name>
        <dbReference type="ChEBI" id="CHEBI:190135"/>
    </cofactor>
    <text evidence="10">Binds 1 [2Fe-2S] cluster.</text>
</comment>
<dbReference type="PROSITE" id="PS51379">
    <property type="entry name" value="4FE4S_FER_2"/>
    <property type="match status" value="1"/>
</dbReference>
<keyword evidence="4 10" id="KW-0001">2Fe-2S</keyword>
<dbReference type="InterPro" id="IPR012675">
    <property type="entry name" value="Beta-grasp_dom_sf"/>
</dbReference>
<comment type="similarity">
    <text evidence="1 10">Belongs to the succinate dehydrogenase/fumarate reductase iron-sulfur protein family.</text>
</comment>
<evidence type="ECO:0000256" key="6">
    <source>
        <dbReference type="ARBA" id="ARBA00023002"/>
    </source>
</evidence>
<protein>
    <recommendedName>
        <fullName evidence="10">Succinate dehydrogenase iron-sulfur subunit</fullName>
        <ecNumber evidence="10">1.3.5.1</ecNumber>
    </recommendedName>
</protein>
<evidence type="ECO:0000256" key="8">
    <source>
        <dbReference type="ARBA" id="ARBA00023014"/>
    </source>
</evidence>
<dbReference type="KEGG" id="cpyr:CYJ47_10775"/>
<dbReference type="GO" id="GO:0022904">
    <property type="term" value="P:respiratory electron transport chain"/>
    <property type="evidence" value="ECO:0007669"/>
    <property type="project" value="TreeGrafter"/>
</dbReference>
<dbReference type="Pfam" id="PF12838">
    <property type="entry name" value="Fer4_7"/>
    <property type="match status" value="1"/>
</dbReference>
<dbReference type="GO" id="GO:0051537">
    <property type="term" value="F:2 iron, 2 sulfur cluster binding"/>
    <property type="evidence" value="ECO:0007669"/>
    <property type="project" value="UniProtKB-KW"/>
</dbReference>
<comment type="catalytic activity">
    <reaction evidence="10">
        <text>a quinone + succinate = fumarate + a quinol</text>
        <dbReference type="Rhea" id="RHEA:40523"/>
        <dbReference type="ChEBI" id="CHEBI:24646"/>
        <dbReference type="ChEBI" id="CHEBI:29806"/>
        <dbReference type="ChEBI" id="CHEBI:30031"/>
        <dbReference type="ChEBI" id="CHEBI:132124"/>
        <dbReference type="EC" id="1.3.5.1"/>
    </reaction>
</comment>
<dbReference type="GO" id="GO:0008177">
    <property type="term" value="F:succinate dehydrogenase (quinone) activity"/>
    <property type="evidence" value="ECO:0007669"/>
    <property type="project" value="UniProtKB-EC"/>
</dbReference>